<name>R7RUC2_9CLOT</name>
<dbReference type="AlphaFoldDB" id="R7RUC2"/>
<keyword evidence="1" id="KW-0812">Transmembrane</keyword>
<dbReference type="OrthoDB" id="9815422at2"/>
<dbReference type="RefSeq" id="WP_018664259.1">
    <property type="nucleotide sequence ID" value="NZ_HF952022.1"/>
</dbReference>
<proteinExistence type="predicted"/>
<keyword evidence="3" id="KW-1185">Reference proteome</keyword>
<evidence type="ECO:0008006" key="4">
    <source>
        <dbReference type="Google" id="ProtNLM"/>
    </source>
</evidence>
<dbReference type="eggNOG" id="ENOG502ZW3A">
    <property type="taxonomic scope" value="Bacteria"/>
</dbReference>
<feature type="transmembrane region" description="Helical" evidence="1">
    <location>
        <begin position="73"/>
        <end position="95"/>
    </location>
</feature>
<dbReference type="Proteomes" id="UP000014923">
    <property type="component" value="Unassembled WGS sequence"/>
</dbReference>
<organism evidence="2 3">
    <name type="scientific">Thermobrachium celere DSM 8682</name>
    <dbReference type="NCBI Taxonomy" id="941824"/>
    <lineage>
        <taxon>Bacteria</taxon>
        <taxon>Bacillati</taxon>
        <taxon>Bacillota</taxon>
        <taxon>Clostridia</taxon>
        <taxon>Eubacteriales</taxon>
        <taxon>Clostridiaceae</taxon>
        <taxon>Thermobrachium</taxon>
    </lineage>
</organism>
<dbReference type="HOGENOM" id="CLU_108875_1_0_9"/>
<keyword evidence="1" id="KW-0472">Membrane</keyword>
<dbReference type="EMBL" id="CAVN010000111">
    <property type="protein sequence ID" value="CDF59041.1"/>
    <property type="molecule type" value="Genomic_DNA"/>
</dbReference>
<dbReference type="GO" id="GO:0022857">
    <property type="term" value="F:transmembrane transporter activity"/>
    <property type="evidence" value="ECO:0007669"/>
    <property type="project" value="InterPro"/>
</dbReference>
<gene>
    <name evidence="2" type="ORF">TCEL_02109</name>
</gene>
<feature type="transmembrane region" description="Helical" evidence="1">
    <location>
        <begin position="136"/>
        <end position="160"/>
    </location>
</feature>
<evidence type="ECO:0000313" key="3">
    <source>
        <dbReference type="Proteomes" id="UP000014923"/>
    </source>
</evidence>
<dbReference type="Pfam" id="PF12822">
    <property type="entry name" value="ECF_trnsprt"/>
    <property type="match status" value="1"/>
</dbReference>
<accession>R7RUC2</accession>
<feature type="transmembrane region" description="Helical" evidence="1">
    <location>
        <begin position="102"/>
        <end position="124"/>
    </location>
</feature>
<dbReference type="InterPro" id="IPR024529">
    <property type="entry name" value="ECF_trnsprt_substrate-spec"/>
</dbReference>
<keyword evidence="1" id="KW-1133">Transmembrane helix</keyword>
<evidence type="ECO:0000256" key="1">
    <source>
        <dbReference type="SAM" id="Phobius"/>
    </source>
</evidence>
<evidence type="ECO:0000313" key="2">
    <source>
        <dbReference type="EMBL" id="CDF59041.1"/>
    </source>
</evidence>
<dbReference type="Gene3D" id="1.10.1760.20">
    <property type="match status" value="1"/>
</dbReference>
<reference evidence="2" key="1">
    <citation type="submission" date="2013-03" db="EMBL/GenBank/DDBJ databases">
        <title>Draft genome sequence of the hydrogen-ethanol-producing anaerobic alkalithermophilic Caloramator celere.</title>
        <authorList>
            <person name="Ciranna A."/>
            <person name="Larjo A."/>
            <person name="Kivisto A."/>
            <person name="Santala V."/>
            <person name="Roos C."/>
            <person name="Karp M."/>
        </authorList>
    </citation>
    <scope>NUCLEOTIDE SEQUENCE [LARGE SCALE GENOMIC DNA]</scope>
    <source>
        <strain evidence="2">DSM 8682</strain>
    </source>
</reference>
<comment type="caution">
    <text evidence="2">The sequence shown here is derived from an EMBL/GenBank/DDBJ whole genome shotgun (WGS) entry which is preliminary data.</text>
</comment>
<protein>
    <recommendedName>
        <fullName evidence="4">ECF transporter S component</fullName>
    </recommendedName>
</protein>
<sequence length="169" mass="18615">MTKTKKLVLAALFLALGLLIPSIFHMSGLPGNVFLPMHIPVLLCGFVLGEKYGVLIGFVTPFLSSILTGMPPIYPVAVAMAFELATYGFVSGYLYKRRKMKVFVSLVIAMLLGRLVSGAANYILLTSMGKKYVLNMFITASFVKCIWGIVIQLILIPFVVKMIDKYNLV</sequence>